<dbReference type="InterPro" id="IPR022141">
    <property type="entry name" value="ATP_Ca_trans_C"/>
</dbReference>
<accession>A0A3P7KB00</accession>
<keyword evidence="4" id="KW-1185">Reference proteome</keyword>
<dbReference type="Proteomes" id="UP000270094">
    <property type="component" value="Unassembled WGS sequence"/>
</dbReference>
<proteinExistence type="predicted"/>
<protein>
    <recommendedName>
        <fullName evidence="2">Plasma membrane calcium transporting P-type ATPase C-terminal domain-containing protein</fullName>
    </recommendedName>
</protein>
<evidence type="ECO:0000313" key="4">
    <source>
        <dbReference type="Proteomes" id="UP000270094"/>
    </source>
</evidence>
<dbReference type="GO" id="GO:0005388">
    <property type="term" value="F:P-type calcium transporter activity"/>
    <property type="evidence" value="ECO:0007669"/>
    <property type="project" value="InterPro"/>
</dbReference>
<feature type="domain" description="Plasma membrane calcium transporting P-type ATPase C-terminal" evidence="2">
    <location>
        <begin position="29"/>
        <end position="44"/>
    </location>
</feature>
<dbReference type="EMBL" id="UYYB01140859">
    <property type="protein sequence ID" value="VDM85467.1"/>
    <property type="molecule type" value="Genomic_DNA"/>
</dbReference>
<evidence type="ECO:0000256" key="1">
    <source>
        <dbReference type="SAM" id="MobiDB-lite"/>
    </source>
</evidence>
<reference evidence="3 4" key="1">
    <citation type="submission" date="2018-11" db="EMBL/GenBank/DDBJ databases">
        <authorList>
            <consortium name="Pathogen Informatics"/>
        </authorList>
    </citation>
    <scope>NUCLEOTIDE SEQUENCE [LARGE SCALE GENOMIC DNA]</scope>
</reference>
<feature type="region of interest" description="Disordered" evidence="1">
    <location>
        <begin position="1"/>
        <end position="24"/>
    </location>
</feature>
<gene>
    <name evidence="3" type="ORF">SVUK_LOCUS20465</name>
</gene>
<evidence type="ECO:0000313" key="3">
    <source>
        <dbReference type="EMBL" id="VDM85467.1"/>
    </source>
</evidence>
<sequence length="99" mass="11302">MTIGSGEAPANDPLMPDYEDPDTHEKRSGQILWVRGLTRLQTQLIKAVIATKVHIWQWIENMNLMKKTYHKAEEKPADTPLFCIYIALTMSSTTNLDKT</sequence>
<dbReference type="OrthoDB" id="5827117at2759"/>
<name>A0A3P7KB00_STRVU</name>
<organism evidence="3 4">
    <name type="scientific">Strongylus vulgaris</name>
    <name type="common">Blood worm</name>
    <dbReference type="NCBI Taxonomy" id="40348"/>
    <lineage>
        <taxon>Eukaryota</taxon>
        <taxon>Metazoa</taxon>
        <taxon>Ecdysozoa</taxon>
        <taxon>Nematoda</taxon>
        <taxon>Chromadorea</taxon>
        <taxon>Rhabditida</taxon>
        <taxon>Rhabditina</taxon>
        <taxon>Rhabditomorpha</taxon>
        <taxon>Strongyloidea</taxon>
        <taxon>Strongylidae</taxon>
        <taxon>Strongylus</taxon>
    </lineage>
</organism>
<dbReference type="Pfam" id="PF12424">
    <property type="entry name" value="ATP_Ca_trans_C"/>
    <property type="match status" value="1"/>
</dbReference>
<dbReference type="AlphaFoldDB" id="A0A3P7KB00"/>
<evidence type="ECO:0000259" key="2">
    <source>
        <dbReference type="Pfam" id="PF12424"/>
    </source>
</evidence>